<feature type="DNA-binding region" description="TEA" evidence="6">
    <location>
        <begin position="135"/>
        <end position="209"/>
    </location>
</feature>
<dbReference type="InterPro" id="IPR000818">
    <property type="entry name" value="TEA/ATTS_dom"/>
</dbReference>
<evidence type="ECO:0000256" key="1">
    <source>
        <dbReference type="ARBA" id="ARBA00004123"/>
    </source>
</evidence>
<dbReference type="PANTHER" id="PTHR11834:SF0">
    <property type="entry name" value="PROTEIN SCALLOPED"/>
    <property type="match status" value="1"/>
</dbReference>
<gene>
    <name evidence="8" type="ORF">BDY17DRAFT_324418</name>
</gene>
<evidence type="ECO:0000256" key="3">
    <source>
        <dbReference type="ARBA" id="ARBA00023015"/>
    </source>
</evidence>
<dbReference type="InterPro" id="IPR050937">
    <property type="entry name" value="TEC1_TEAD_TF"/>
</dbReference>
<dbReference type="GeneID" id="54478190"/>
<dbReference type="RefSeq" id="XP_033590275.1">
    <property type="nucleotide sequence ID" value="XM_033737188.1"/>
</dbReference>
<keyword evidence="9" id="KW-1185">Reference proteome</keyword>
<name>A0A6A6PUT4_9PEZI</name>
<evidence type="ECO:0000313" key="9">
    <source>
        <dbReference type="Proteomes" id="UP000799767"/>
    </source>
</evidence>
<comment type="similarity">
    <text evidence="2">Belongs to the TEC1 family.</text>
</comment>
<evidence type="ECO:0000259" key="7">
    <source>
        <dbReference type="PROSITE" id="PS51088"/>
    </source>
</evidence>
<feature type="domain" description="TEA" evidence="7">
    <location>
        <begin position="135"/>
        <end position="209"/>
    </location>
</feature>
<evidence type="ECO:0000256" key="2">
    <source>
        <dbReference type="ARBA" id="ARBA00008421"/>
    </source>
</evidence>
<reference evidence="8" key="1">
    <citation type="journal article" date="2020" name="Stud. Mycol.">
        <title>101 Dothideomycetes genomes: a test case for predicting lifestyles and emergence of pathogens.</title>
        <authorList>
            <person name="Haridas S."/>
            <person name="Albert R."/>
            <person name="Binder M."/>
            <person name="Bloem J."/>
            <person name="Labutti K."/>
            <person name="Salamov A."/>
            <person name="Andreopoulos B."/>
            <person name="Baker S."/>
            <person name="Barry K."/>
            <person name="Bills G."/>
            <person name="Bluhm B."/>
            <person name="Cannon C."/>
            <person name="Castanera R."/>
            <person name="Culley D."/>
            <person name="Daum C."/>
            <person name="Ezra D."/>
            <person name="Gonzalez J."/>
            <person name="Henrissat B."/>
            <person name="Kuo A."/>
            <person name="Liang C."/>
            <person name="Lipzen A."/>
            <person name="Lutzoni F."/>
            <person name="Magnuson J."/>
            <person name="Mondo S."/>
            <person name="Nolan M."/>
            <person name="Ohm R."/>
            <person name="Pangilinan J."/>
            <person name="Park H.-J."/>
            <person name="Ramirez L."/>
            <person name="Alfaro M."/>
            <person name="Sun H."/>
            <person name="Tritt A."/>
            <person name="Yoshinaga Y."/>
            <person name="Zwiers L.-H."/>
            <person name="Turgeon B."/>
            <person name="Goodwin S."/>
            <person name="Spatafora J."/>
            <person name="Crous P."/>
            <person name="Grigoriev I."/>
        </authorList>
    </citation>
    <scope>NUCLEOTIDE SEQUENCE</scope>
    <source>
        <strain evidence="8">CBS 113389</strain>
    </source>
</reference>
<dbReference type="PRINTS" id="PR00065">
    <property type="entry name" value="TEADOMAIN"/>
</dbReference>
<dbReference type="EMBL" id="MU001635">
    <property type="protein sequence ID" value="KAF2483705.1"/>
    <property type="molecule type" value="Genomic_DNA"/>
</dbReference>
<dbReference type="OrthoDB" id="10006572at2759"/>
<dbReference type="SMART" id="SM00426">
    <property type="entry name" value="TEA"/>
    <property type="match status" value="1"/>
</dbReference>
<dbReference type="InterPro" id="IPR038096">
    <property type="entry name" value="TEA/ATTS_sf"/>
</dbReference>
<dbReference type="PROSITE" id="PS51088">
    <property type="entry name" value="TEA_2"/>
    <property type="match status" value="1"/>
</dbReference>
<dbReference type="GO" id="GO:0005667">
    <property type="term" value="C:transcription regulator complex"/>
    <property type="evidence" value="ECO:0007669"/>
    <property type="project" value="TreeGrafter"/>
</dbReference>
<keyword evidence="5" id="KW-0539">Nucleus</keyword>
<evidence type="ECO:0000256" key="6">
    <source>
        <dbReference type="PROSITE-ProRule" id="PRU00505"/>
    </source>
</evidence>
<dbReference type="Gene3D" id="6.10.20.40">
    <property type="entry name" value="TEA/ATTS domain"/>
    <property type="match status" value="1"/>
</dbReference>
<evidence type="ECO:0000256" key="5">
    <source>
        <dbReference type="ARBA" id="ARBA00023242"/>
    </source>
</evidence>
<accession>A0A6A6PUT4</accession>
<dbReference type="Pfam" id="PF01285">
    <property type="entry name" value="TEA"/>
    <property type="match status" value="1"/>
</dbReference>
<dbReference type="GO" id="GO:0000981">
    <property type="term" value="F:DNA-binding transcription factor activity, RNA polymerase II-specific"/>
    <property type="evidence" value="ECO:0007669"/>
    <property type="project" value="TreeGrafter"/>
</dbReference>
<comment type="subcellular location">
    <subcellularLocation>
        <location evidence="1">Nucleus</location>
    </subcellularLocation>
</comment>
<organism evidence="8 9">
    <name type="scientific">Neohortaea acidophila</name>
    <dbReference type="NCBI Taxonomy" id="245834"/>
    <lineage>
        <taxon>Eukaryota</taxon>
        <taxon>Fungi</taxon>
        <taxon>Dikarya</taxon>
        <taxon>Ascomycota</taxon>
        <taxon>Pezizomycotina</taxon>
        <taxon>Dothideomycetes</taxon>
        <taxon>Dothideomycetidae</taxon>
        <taxon>Mycosphaerellales</taxon>
        <taxon>Teratosphaeriaceae</taxon>
        <taxon>Neohortaea</taxon>
    </lineage>
</organism>
<dbReference type="GO" id="GO:0000978">
    <property type="term" value="F:RNA polymerase II cis-regulatory region sequence-specific DNA binding"/>
    <property type="evidence" value="ECO:0007669"/>
    <property type="project" value="TreeGrafter"/>
</dbReference>
<dbReference type="PANTHER" id="PTHR11834">
    <property type="entry name" value="TRANSCRIPTIONAL ENHANCER FACTOR TEF RELATED"/>
    <property type="match status" value="1"/>
</dbReference>
<proteinExistence type="inferred from homology"/>
<keyword evidence="3" id="KW-0805">Transcription regulation</keyword>
<keyword evidence="4" id="KW-0804">Transcription</keyword>
<protein>
    <submittedName>
        <fullName evidence="8">TEA/ATTS domain family-domain-containing protein</fullName>
    </submittedName>
</protein>
<evidence type="ECO:0000313" key="8">
    <source>
        <dbReference type="EMBL" id="KAF2483705.1"/>
    </source>
</evidence>
<dbReference type="Proteomes" id="UP000799767">
    <property type="component" value="Unassembled WGS sequence"/>
</dbReference>
<evidence type="ECO:0000256" key="4">
    <source>
        <dbReference type="ARBA" id="ARBA00023163"/>
    </source>
</evidence>
<sequence length="751" mass="83955">MIQPLRVLPSNAPPLREEAHIYQTSRVLQKQSGNRQLGDYTYGEEIKVKNHLAIFDENQASAAHHQALHTLPLYHPQPQHRQVWRYGHAQPAYQYAYPHPEEEERIRIEAERLYDRLLKTDAFVNYRNRQAKSAKGTEEKKWPDHLERAFVRALVQYPPMGRRQQLLRGKQRGRNELIADCIEQWTGEVRGRKQVSSHIQVLKPFVESDPYIMKWLAKGGGAARQNGRASPYNSARRMSNYPVASLPQQGSSNGLPGGPREDIRSLRKVKRQLSVFQPTDFQMFVQQHVDGDEGQDVERLHTYTTCSHPPFGPELHPADMQTFTHDFPLLASMHAHRPLDCNVISAEASLAFPLDNWKQMDGSPLRGVELGIYFLCVSNHLPPTATIPLSGSQRTDQIRVHNAFYENGVCVKEHSGPSEARLELSERGDCVETRIKFGSTFWAKTLGRLAGRLQEEGKDNSGEVAAYLGSINAVQEVVAWSEHGPERLLVIHWTFRHSSSTCGQTRWRQVFVPTEEQAASTAQDMLPMKRNDSMCGYTTGGGVSEEEEESETQQLHDIASQPVLQSPFEYESQASALSSATWPTTSFAEANMMPGSTQQSNDNEFDFEAGNLHLTIDHSENYHSFDSSAFTFDSTTAGMPADFAADPVMAGYEDSWYHAAYPDAFDTQQVMAGTEAFATEATGLGLHADATMYDDYSGQYEQPRAFMLAHHAQAFEDAGGGGQEMGEEGGDGLAALADASSHMMHASSEHL</sequence>
<dbReference type="GO" id="GO:0005634">
    <property type="term" value="C:nucleus"/>
    <property type="evidence" value="ECO:0007669"/>
    <property type="project" value="UniProtKB-SubCell"/>
</dbReference>
<dbReference type="AlphaFoldDB" id="A0A6A6PUT4"/>